<dbReference type="GO" id="GO:0004722">
    <property type="term" value="F:protein serine/threonine phosphatase activity"/>
    <property type="evidence" value="ECO:0007669"/>
    <property type="project" value="UniProtKB-EC"/>
</dbReference>
<proteinExistence type="predicted"/>
<dbReference type="PANTHER" id="PTHR42850:SF4">
    <property type="entry name" value="ZINC-DEPENDENT ENDOPOLYPHOSPHATASE"/>
    <property type="match status" value="1"/>
</dbReference>
<organism evidence="2 3">
    <name type="scientific">Rhizobium giardinii</name>
    <dbReference type="NCBI Taxonomy" id="56731"/>
    <lineage>
        <taxon>Bacteria</taxon>
        <taxon>Pseudomonadati</taxon>
        <taxon>Pseudomonadota</taxon>
        <taxon>Alphaproteobacteria</taxon>
        <taxon>Hyphomicrobiales</taxon>
        <taxon>Rhizobiaceae</taxon>
        <taxon>Rhizobium/Agrobacterium group</taxon>
        <taxon>Rhizobium</taxon>
    </lineage>
</organism>
<reference evidence="2 3" key="1">
    <citation type="submission" date="2020-08" db="EMBL/GenBank/DDBJ databases">
        <title>Genomic Encyclopedia of Type Strains, Phase IV (KMG-V): Genome sequencing to study the core and pangenomes of soil and plant-associated prokaryotes.</title>
        <authorList>
            <person name="Whitman W."/>
        </authorList>
    </citation>
    <scope>NUCLEOTIDE SEQUENCE [LARGE SCALE GENOMIC DNA]</scope>
    <source>
        <strain evidence="2 3">SEMIA 4084</strain>
    </source>
</reference>
<dbReference type="InterPro" id="IPR050126">
    <property type="entry name" value="Ap4A_hydrolase"/>
</dbReference>
<dbReference type="EC" id="3.1.3.16" evidence="2"/>
<evidence type="ECO:0000259" key="1">
    <source>
        <dbReference type="Pfam" id="PF00149"/>
    </source>
</evidence>
<dbReference type="InterPro" id="IPR004843">
    <property type="entry name" value="Calcineurin-like_PHP"/>
</dbReference>
<dbReference type="GO" id="GO:0005737">
    <property type="term" value="C:cytoplasm"/>
    <property type="evidence" value="ECO:0007669"/>
    <property type="project" value="TreeGrafter"/>
</dbReference>
<dbReference type="AlphaFoldDB" id="A0A7W8X800"/>
<dbReference type="RefSeq" id="WP_018328412.1">
    <property type="nucleotide sequence ID" value="NZ_JACHBK010000007.1"/>
</dbReference>
<dbReference type="Proteomes" id="UP000585507">
    <property type="component" value="Unassembled WGS sequence"/>
</dbReference>
<feature type="domain" description="Calcineurin-like phosphoesterase" evidence="1">
    <location>
        <begin position="6"/>
        <end position="174"/>
    </location>
</feature>
<sequence length="212" mass="23679">MSYTFAIGDIHGCLEPLRKLLARIEARWASGTTVFVGDYIDRGPDSRGVIALLKAGPARPDWQWVMLKGNHEDMMVGAYAGRYDRDWWLDNGGLETELSYGGRVPMEDLVWADRLPLMHLDAHRLFVHAGVNPDVALDQQSPQDLLWLRPESSAYYWGKHLCHGHTPSRANPRTIGNRTNIDSGCVFGGKLTCAVFDDDVEGGPVEFIKAGW</sequence>
<dbReference type="Pfam" id="PF00149">
    <property type="entry name" value="Metallophos"/>
    <property type="match status" value="1"/>
</dbReference>
<dbReference type="InterPro" id="IPR029052">
    <property type="entry name" value="Metallo-depent_PP-like"/>
</dbReference>
<gene>
    <name evidence="2" type="ORF">GGD55_003521</name>
</gene>
<evidence type="ECO:0000313" key="2">
    <source>
        <dbReference type="EMBL" id="MBB5536810.1"/>
    </source>
</evidence>
<comment type="caution">
    <text evidence="2">The sequence shown here is derived from an EMBL/GenBank/DDBJ whole genome shotgun (WGS) entry which is preliminary data.</text>
</comment>
<dbReference type="EMBL" id="JACHBK010000007">
    <property type="protein sequence ID" value="MBB5536810.1"/>
    <property type="molecule type" value="Genomic_DNA"/>
</dbReference>
<dbReference type="GO" id="GO:0110154">
    <property type="term" value="P:RNA decapping"/>
    <property type="evidence" value="ECO:0007669"/>
    <property type="project" value="TreeGrafter"/>
</dbReference>
<keyword evidence="2" id="KW-0378">Hydrolase</keyword>
<dbReference type="SUPFAM" id="SSF56300">
    <property type="entry name" value="Metallo-dependent phosphatases"/>
    <property type="match status" value="1"/>
</dbReference>
<dbReference type="GO" id="GO:0008803">
    <property type="term" value="F:bis(5'-nucleosyl)-tetraphosphatase (symmetrical) activity"/>
    <property type="evidence" value="ECO:0007669"/>
    <property type="project" value="TreeGrafter"/>
</dbReference>
<protein>
    <submittedName>
        <fullName evidence="2">Serine/threonine protein phosphatase 1</fullName>
        <ecNumber evidence="2">3.1.3.16</ecNumber>
    </submittedName>
</protein>
<name>A0A7W8X800_9HYPH</name>
<dbReference type="Gene3D" id="3.60.21.10">
    <property type="match status" value="1"/>
</dbReference>
<dbReference type="CDD" id="cd00144">
    <property type="entry name" value="MPP_PPP_family"/>
    <property type="match status" value="1"/>
</dbReference>
<evidence type="ECO:0000313" key="3">
    <source>
        <dbReference type="Proteomes" id="UP000585507"/>
    </source>
</evidence>
<dbReference type="PANTHER" id="PTHR42850">
    <property type="entry name" value="METALLOPHOSPHOESTERASE"/>
    <property type="match status" value="1"/>
</dbReference>
<keyword evidence="3" id="KW-1185">Reference proteome</keyword>
<accession>A0A7W8X800</accession>